<protein>
    <submittedName>
        <fullName evidence="3">Hydroxylase</fullName>
    </submittedName>
</protein>
<name>A0A1S1L607_9MYCO</name>
<dbReference type="InterPro" id="IPR012347">
    <property type="entry name" value="Ferritin-like"/>
</dbReference>
<dbReference type="OrthoDB" id="3728083at2"/>
<reference evidence="3 4" key="1">
    <citation type="submission" date="2016-10" db="EMBL/GenBank/DDBJ databases">
        <title>Evaluation of Human, Veterinary and Environmental Mycobacterium chelonae Isolates by Core Genome Phylogenomic Analysis, Targeted Gene Comparison, and Anti-microbial Susceptibility Patterns: A Tale of Mistaken Identities.</title>
        <authorList>
            <person name="Fogelson S.B."/>
            <person name="Camus A.C."/>
            <person name="Lorenz W."/>
            <person name="Vasireddy R."/>
            <person name="Vasireddy S."/>
            <person name="Smith T."/>
            <person name="Brown-Elliott B.A."/>
            <person name="Wallace R.J.Jr."/>
            <person name="Hasan N.A."/>
            <person name="Reischl U."/>
            <person name="Sanchez S."/>
        </authorList>
    </citation>
    <scope>NUCLEOTIDE SEQUENCE [LARGE SCALE GENOMIC DNA]</scope>
    <source>
        <strain evidence="3 4">1559</strain>
    </source>
</reference>
<dbReference type="AlphaFoldDB" id="A0A1S1L607"/>
<dbReference type="InterPro" id="IPR059125">
    <property type="entry name" value="Ferritin_actino"/>
</dbReference>
<dbReference type="EMBL" id="MLIK01000019">
    <property type="protein sequence ID" value="OHU22294.1"/>
    <property type="molecule type" value="Genomic_DNA"/>
</dbReference>
<evidence type="ECO:0000259" key="2">
    <source>
        <dbReference type="Pfam" id="PF13794"/>
    </source>
</evidence>
<accession>A0A1S1L607</accession>
<dbReference type="Gene3D" id="1.20.1260.10">
    <property type="match status" value="1"/>
</dbReference>
<evidence type="ECO:0000313" key="3">
    <source>
        <dbReference type="EMBL" id="OHU22294.1"/>
    </source>
</evidence>
<gene>
    <name evidence="3" type="ORF">BKG76_17635</name>
</gene>
<sequence>MTEPDSLGASWGSLPPAGASSTDVDPPGVNQLFAVIAYGEVAAFYRLTDESKMAPDLASKIAIASMAASQMRHYEVLRDAMEAKGVDVLAAMEPYVKTLENYHSLTLPRTWLEAMVKTYIGDSLAADFYGEVVDSLPGESAAVLKSVLGTTGHSEFVIAQVRGAVKDNSQQRNRLTLWGRRLLGEAITQAQHVLAQHDELADLVLSGGAGLGNLNEFFERLQSAHAERMAVLGLG</sequence>
<proteinExistence type="predicted"/>
<dbReference type="Pfam" id="PF13794">
    <property type="entry name" value="MiaE_2"/>
    <property type="match status" value="1"/>
</dbReference>
<dbReference type="GeneID" id="57168638"/>
<feature type="domain" description="Ferritin-like" evidence="2">
    <location>
        <begin position="28"/>
        <end position="206"/>
    </location>
</feature>
<dbReference type="SUPFAM" id="SSF47240">
    <property type="entry name" value="Ferritin-like"/>
    <property type="match status" value="1"/>
</dbReference>
<dbReference type="STRING" id="948102.BKG76_17635"/>
<dbReference type="Proteomes" id="UP000179616">
    <property type="component" value="Unassembled WGS sequence"/>
</dbReference>
<comment type="caution">
    <text evidence="3">The sequence shown here is derived from an EMBL/GenBank/DDBJ whole genome shotgun (WGS) entry which is preliminary data.</text>
</comment>
<dbReference type="RefSeq" id="WP_070938734.1">
    <property type="nucleotide sequence ID" value="NZ_JYKC01000026.1"/>
</dbReference>
<dbReference type="InterPro" id="IPR009078">
    <property type="entry name" value="Ferritin-like_SF"/>
</dbReference>
<evidence type="ECO:0000256" key="1">
    <source>
        <dbReference type="SAM" id="MobiDB-lite"/>
    </source>
</evidence>
<feature type="region of interest" description="Disordered" evidence="1">
    <location>
        <begin position="1"/>
        <end position="23"/>
    </location>
</feature>
<dbReference type="CDD" id="cd00657">
    <property type="entry name" value="Ferritin_like"/>
    <property type="match status" value="1"/>
</dbReference>
<evidence type="ECO:0000313" key="4">
    <source>
        <dbReference type="Proteomes" id="UP000179616"/>
    </source>
</evidence>
<organism evidence="3 4">
    <name type="scientific">Mycobacteroides franklinii</name>
    <dbReference type="NCBI Taxonomy" id="948102"/>
    <lineage>
        <taxon>Bacteria</taxon>
        <taxon>Bacillati</taxon>
        <taxon>Actinomycetota</taxon>
        <taxon>Actinomycetes</taxon>
        <taxon>Mycobacteriales</taxon>
        <taxon>Mycobacteriaceae</taxon>
        <taxon>Mycobacteroides</taxon>
    </lineage>
</organism>